<dbReference type="EMBL" id="JAWDJX010000001">
    <property type="protein sequence ID" value="KAK3059051.1"/>
    <property type="molecule type" value="Genomic_DNA"/>
</dbReference>
<dbReference type="PANTHER" id="PTHR37543">
    <property type="entry name" value="CCCH ZINC FINGER DNA BINDING PROTEIN (AFU_ORTHOLOGUE AFUA_5G12760)"/>
    <property type="match status" value="1"/>
</dbReference>
<feature type="domain" description="DUF7923" evidence="2">
    <location>
        <begin position="94"/>
        <end position="276"/>
    </location>
</feature>
<accession>A0AAJ0GK63</accession>
<evidence type="ECO:0000259" key="3">
    <source>
        <dbReference type="Pfam" id="PF25543"/>
    </source>
</evidence>
<evidence type="ECO:0000313" key="4">
    <source>
        <dbReference type="EMBL" id="KAK3059051.1"/>
    </source>
</evidence>
<gene>
    <name evidence="4" type="ORF">LTR09_000617</name>
</gene>
<feature type="compositionally biased region" description="Basic and acidic residues" evidence="1">
    <location>
        <begin position="368"/>
        <end position="377"/>
    </location>
</feature>
<dbReference type="Pfam" id="PF25540">
    <property type="entry name" value="DUF7923"/>
    <property type="match status" value="1"/>
</dbReference>
<feature type="compositionally biased region" description="Polar residues" evidence="1">
    <location>
        <begin position="341"/>
        <end position="362"/>
    </location>
</feature>
<evidence type="ECO:0000259" key="2">
    <source>
        <dbReference type="Pfam" id="PF25540"/>
    </source>
</evidence>
<sequence length="530" mass="59424">MAPTAQTNGYHITSDAATTVGRPVDDTTKLWTRYEASKYGDSAKNQLIEDVITHYESLMREHEDHVEQNKASERMREHVKILESNVLRMQRILNRDPHILVLIDGDGMIFNSSFLQQGAAGGKQAATLLSEAVTRWASTNIPDYPPESKVMVRVYANLQGLAEACARAGMVDHFAKVEDFARGFTCSGTLLDFTDVGSGNHGAQAKVNEMFKLFLYNYHCRQIVLGCSNHSSYVRLLEQYKNDEEALPRVAMLEGPPFDSVLNDLPFRKVKLSSIFCESKGSIGQMYQFSGQRVDSRISLSATSEVFTPRTTTPSLRSPFSSVTAAPREEMRPPPKHMRTDSITSSGNTSDNNASTWATVTSKNKHRPLTDRLRRPSNEPVEPPIKRNRAGQRIDIPGDYDRDEVQRVKKMKGCNQHYIGMGCCHYNAGRPDKCPHNHHYNFTRQELKTLRVVAKETPCKRGHECDDKNCIYGHMCPFPLATQGSMRGVGCLIGDDCRFPRSMHDMDTDDSGSGSFLSLGDSNMTWLRVV</sequence>
<evidence type="ECO:0000313" key="5">
    <source>
        <dbReference type="Proteomes" id="UP001271007"/>
    </source>
</evidence>
<dbReference type="Proteomes" id="UP001271007">
    <property type="component" value="Unassembled WGS sequence"/>
</dbReference>
<dbReference type="PANTHER" id="PTHR37543:SF1">
    <property type="entry name" value="CCCH ZINC FINGER DNA BINDING PROTEIN (AFU_ORTHOLOGUE AFUA_5G12760)"/>
    <property type="match status" value="1"/>
</dbReference>
<dbReference type="AlphaFoldDB" id="A0AAJ0GK63"/>
<organism evidence="4 5">
    <name type="scientific">Extremus antarcticus</name>
    <dbReference type="NCBI Taxonomy" id="702011"/>
    <lineage>
        <taxon>Eukaryota</taxon>
        <taxon>Fungi</taxon>
        <taxon>Dikarya</taxon>
        <taxon>Ascomycota</taxon>
        <taxon>Pezizomycotina</taxon>
        <taxon>Dothideomycetes</taxon>
        <taxon>Dothideomycetidae</taxon>
        <taxon>Mycosphaerellales</taxon>
        <taxon>Extremaceae</taxon>
        <taxon>Extremus</taxon>
    </lineage>
</organism>
<dbReference type="InterPro" id="IPR057654">
    <property type="entry name" value="Znf-CCCH_tandem"/>
</dbReference>
<keyword evidence="5" id="KW-1185">Reference proteome</keyword>
<evidence type="ECO:0008006" key="6">
    <source>
        <dbReference type="Google" id="ProtNLM"/>
    </source>
</evidence>
<feature type="compositionally biased region" description="Low complexity" evidence="1">
    <location>
        <begin position="309"/>
        <end position="322"/>
    </location>
</feature>
<feature type="region of interest" description="Disordered" evidence="1">
    <location>
        <begin position="309"/>
        <end position="385"/>
    </location>
</feature>
<evidence type="ECO:0000256" key="1">
    <source>
        <dbReference type="SAM" id="MobiDB-lite"/>
    </source>
</evidence>
<name>A0AAJ0GK63_9PEZI</name>
<dbReference type="Pfam" id="PF25543">
    <property type="entry name" value="zf-CCCH_tandem"/>
    <property type="match status" value="1"/>
</dbReference>
<proteinExistence type="predicted"/>
<comment type="caution">
    <text evidence="4">The sequence shown here is derived from an EMBL/GenBank/DDBJ whole genome shotgun (WGS) entry which is preliminary data.</text>
</comment>
<protein>
    <recommendedName>
        <fullName evidence="6">C3H1-type domain-containing protein</fullName>
    </recommendedName>
</protein>
<dbReference type="InterPro" id="IPR057683">
    <property type="entry name" value="DUF7923"/>
</dbReference>
<feature type="domain" description="Tandem CCCH zinc finger" evidence="3">
    <location>
        <begin position="450"/>
        <end position="508"/>
    </location>
</feature>
<reference evidence="4" key="1">
    <citation type="submission" date="2023-04" db="EMBL/GenBank/DDBJ databases">
        <title>Black Yeasts Isolated from many extreme environments.</title>
        <authorList>
            <person name="Coleine C."/>
            <person name="Stajich J.E."/>
            <person name="Selbmann L."/>
        </authorList>
    </citation>
    <scope>NUCLEOTIDE SEQUENCE</scope>
    <source>
        <strain evidence="4">CCFEE 5312</strain>
    </source>
</reference>